<dbReference type="EMBL" id="AKWH02000032">
    <property type="protein sequence ID" value="EKO51972.1"/>
    <property type="molecule type" value="Genomic_DNA"/>
</dbReference>
<dbReference type="Proteomes" id="UP000006339">
    <property type="component" value="Unassembled WGS sequence"/>
</dbReference>
<evidence type="ECO:0000313" key="1">
    <source>
        <dbReference type="EMBL" id="EKO51972.1"/>
    </source>
</evidence>
<sequence length="40" mass="4958">MMNRKRISVKYEPFRRSKTENICIEKDRSSIDMDQLYDFL</sequence>
<gene>
    <name evidence="1" type="ORF">LEP1GSC131_1212</name>
</gene>
<keyword evidence="2" id="KW-1185">Reference proteome</keyword>
<accession>A0A828Y6B2</accession>
<protein>
    <submittedName>
        <fullName evidence="1">Uncharacterized protein</fullName>
    </submittedName>
</protein>
<evidence type="ECO:0000313" key="2">
    <source>
        <dbReference type="Proteomes" id="UP000006339"/>
    </source>
</evidence>
<proteinExistence type="predicted"/>
<comment type="caution">
    <text evidence="1">The sequence shown here is derived from an EMBL/GenBank/DDBJ whole genome shotgun (WGS) entry which is preliminary data.</text>
</comment>
<dbReference type="AlphaFoldDB" id="A0A828Y6B2"/>
<reference evidence="1" key="1">
    <citation type="submission" date="2012-10" db="EMBL/GenBank/DDBJ databases">
        <authorList>
            <person name="Harkins D.M."/>
            <person name="Durkin A.S."/>
            <person name="Brinkac L.M."/>
            <person name="Selengut J.D."/>
            <person name="Sanka R."/>
            <person name="DePew J."/>
            <person name="Purushe J."/>
            <person name="Picardeau M."/>
            <person name="Werts C."/>
            <person name="Goarant C."/>
            <person name="Vinetz J.M."/>
            <person name="Sutton G.G."/>
            <person name="Nelson W.C."/>
            <person name="Fouts D.E."/>
        </authorList>
    </citation>
    <scope>NUCLEOTIDE SEQUENCE [LARGE SCALE GENOMIC DNA]</scope>
    <source>
        <strain evidence="1">200802841</strain>
    </source>
</reference>
<organism evidence="1 2">
    <name type="scientific">Leptospira kirschneri str. 200802841</name>
    <dbReference type="NCBI Taxonomy" id="1193047"/>
    <lineage>
        <taxon>Bacteria</taxon>
        <taxon>Pseudomonadati</taxon>
        <taxon>Spirochaetota</taxon>
        <taxon>Spirochaetia</taxon>
        <taxon>Leptospirales</taxon>
        <taxon>Leptospiraceae</taxon>
        <taxon>Leptospira</taxon>
    </lineage>
</organism>
<name>A0A828Y6B2_9LEPT</name>